<protein>
    <submittedName>
        <fullName evidence="1">Uncharacterized protein</fullName>
    </submittedName>
</protein>
<reference evidence="1 2" key="1">
    <citation type="journal article" date="2013" name="Int. J. Syst. Evol. Microbiol.">
        <title>Kordia antarctica sp. nov., isolated from Antarctic seawater.</title>
        <authorList>
            <person name="Baek K."/>
            <person name="Choi A."/>
            <person name="Kang I."/>
            <person name="Lee K."/>
            <person name="Cho J.C."/>
        </authorList>
    </citation>
    <scope>NUCLEOTIDE SEQUENCE [LARGE SCALE GENOMIC DNA]</scope>
    <source>
        <strain evidence="1 2">IMCC3317</strain>
    </source>
</reference>
<evidence type="ECO:0000313" key="1">
    <source>
        <dbReference type="EMBL" id="QHI36220.1"/>
    </source>
</evidence>
<dbReference type="Proteomes" id="UP000464657">
    <property type="component" value="Chromosome"/>
</dbReference>
<proteinExistence type="predicted"/>
<dbReference type="EMBL" id="CP019288">
    <property type="protein sequence ID" value="QHI36220.1"/>
    <property type="molecule type" value="Genomic_DNA"/>
</dbReference>
<organism evidence="1 2">
    <name type="scientific">Kordia antarctica</name>
    <dbReference type="NCBI Taxonomy" id="1218801"/>
    <lineage>
        <taxon>Bacteria</taxon>
        <taxon>Pseudomonadati</taxon>
        <taxon>Bacteroidota</taxon>
        <taxon>Flavobacteriia</taxon>
        <taxon>Flavobacteriales</taxon>
        <taxon>Flavobacteriaceae</taxon>
        <taxon>Kordia</taxon>
    </lineage>
</organism>
<gene>
    <name evidence="1" type="ORF">IMCC3317_15790</name>
</gene>
<accession>A0A7L4ZI71</accession>
<sequence>MSYKKEFFCILVSTLILETAIMKKQKIKSLLLSKKTVSKLTNLPAIKGGGPTHNPTCLEPTGISFCIRCMEDFTEGCVTHPYC</sequence>
<dbReference type="AlphaFoldDB" id="A0A7L4ZI71"/>
<dbReference type="KEGG" id="kan:IMCC3317_15790"/>
<name>A0A7L4ZI71_9FLAO</name>
<evidence type="ECO:0000313" key="2">
    <source>
        <dbReference type="Proteomes" id="UP000464657"/>
    </source>
</evidence>
<keyword evidence="2" id="KW-1185">Reference proteome</keyword>